<sequence>MAAVDDLDDLDERFPCKLVLTIPFPTHRLANAALRSLAVDEELSQLVKRDFALTNNDGDTSTSEGKGVEADTVLLVTYRATTHRMLRVAVNGFLESVRLVVQVMEEADEDVVLRPSRETLVGAQGVESVEV</sequence>
<dbReference type="Proteomes" id="UP000799640">
    <property type="component" value="Unassembled WGS sequence"/>
</dbReference>
<evidence type="ECO:0000256" key="1">
    <source>
        <dbReference type="ARBA" id="ARBA00007073"/>
    </source>
</evidence>
<dbReference type="Gene3D" id="3.30.310.50">
    <property type="entry name" value="Alpha-D-phosphohexomutase, C-terminal domain"/>
    <property type="match status" value="1"/>
</dbReference>
<dbReference type="PANTHER" id="PTHR31283:SF5">
    <property type="entry name" value="EKC_KEOPS COMPLEX SUBUNIT LAGE3"/>
    <property type="match status" value="1"/>
</dbReference>
<name>A0A6G1HP70_9PEZI</name>
<dbReference type="OrthoDB" id="10025739at2759"/>
<dbReference type="AlphaFoldDB" id="A0A6G1HP70"/>
<proteinExistence type="inferred from homology"/>
<gene>
    <name evidence="2" type="ORF">EJ06DRAFT_558667</name>
</gene>
<dbReference type="PANTHER" id="PTHR31283">
    <property type="entry name" value="EKC/KEOPS COMPLEX SUBUNIT PCC1 FAMILY MEMBER"/>
    <property type="match status" value="1"/>
</dbReference>
<keyword evidence="3" id="KW-1185">Reference proteome</keyword>
<evidence type="ECO:0000313" key="2">
    <source>
        <dbReference type="EMBL" id="KAF2397666.1"/>
    </source>
</evidence>
<dbReference type="EMBL" id="ML996702">
    <property type="protein sequence ID" value="KAF2397666.1"/>
    <property type="molecule type" value="Genomic_DNA"/>
</dbReference>
<comment type="similarity">
    <text evidence="1">Belongs to the CTAG/PCC1 family.</text>
</comment>
<dbReference type="GO" id="GO:0070525">
    <property type="term" value="P:tRNA threonylcarbamoyladenosine metabolic process"/>
    <property type="evidence" value="ECO:0007669"/>
    <property type="project" value="TreeGrafter"/>
</dbReference>
<accession>A0A6G1HP70</accession>
<protein>
    <submittedName>
        <fullName evidence="2">Pcc1-domain-containing protein</fullName>
    </submittedName>
</protein>
<dbReference type="Pfam" id="PF09341">
    <property type="entry name" value="Pcc1"/>
    <property type="match status" value="1"/>
</dbReference>
<evidence type="ECO:0000313" key="3">
    <source>
        <dbReference type="Proteomes" id="UP000799640"/>
    </source>
</evidence>
<reference evidence="2" key="1">
    <citation type="journal article" date="2020" name="Stud. Mycol.">
        <title>101 Dothideomycetes genomes: a test case for predicting lifestyles and emergence of pathogens.</title>
        <authorList>
            <person name="Haridas S."/>
            <person name="Albert R."/>
            <person name="Binder M."/>
            <person name="Bloem J."/>
            <person name="Labutti K."/>
            <person name="Salamov A."/>
            <person name="Andreopoulos B."/>
            <person name="Baker S."/>
            <person name="Barry K."/>
            <person name="Bills G."/>
            <person name="Bluhm B."/>
            <person name="Cannon C."/>
            <person name="Castanera R."/>
            <person name="Culley D."/>
            <person name="Daum C."/>
            <person name="Ezra D."/>
            <person name="Gonzalez J."/>
            <person name="Henrissat B."/>
            <person name="Kuo A."/>
            <person name="Liang C."/>
            <person name="Lipzen A."/>
            <person name="Lutzoni F."/>
            <person name="Magnuson J."/>
            <person name="Mondo S."/>
            <person name="Nolan M."/>
            <person name="Ohm R."/>
            <person name="Pangilinan J."/>
            <person name="Park H.-J."/>
            <person name="Ramirez L."/>
            <person name="Alfaro M."/>
            <person name="Sun H."/>
            <person name="Tritt A."/>
            <person name="Yoshinaga Y."/>
            <person name="Zwiers L.-H."/>
            <person name="Turgeon B."/>
            <person name="Goodwin S."/>
            <person name="Spatafora J."/>
            <person name="Crous P."/>
            <person name="Grigoriev I."/>
        </authorList>
    </citation>
    <scope>NUCLEOTIDE SEQUENCE</scope>
    <source>
        <strain evidence="2">CBS 262.69</strain>
    </source>
</reference>
<organism evidence="2 3">
    <name type="scientific">Trichodelitschia bisporula</name>
    <dbReference type="NCBI Taxonomy" id="703511"/>
    <lineage>
        <taxon>Eukaryota</taxon>
        <taxon>Fungi</taxon>
        <taxon>Dikarya</taxon>
        <taxon>Ascomycota</taxon>
        <taxon>Pezizomycotina</taxon>
        <taxon>Dothideomycetes</taxon>
        <taxon>Dothideomycetes incertae sedis</taxon>
        <taxon>Phaeotrichales</taxon>
        <taxon>Phaeotrichaceae</taxon>
        <taxon>Trichodelitschia</taxon>
    </lineage>
</organism>
<dbReference type="InterPro" id="IPR015419">
    <property type="entry name" value="CTAG/Pcc1"/>
</dbReference>
<dbReference type="GO" id="GO:0000408">
    <property type="term" value="C:EKC/KEOPS complex"/>
    <property type="evidence" value="ECO:0007669"/>
    <property type="project" value="TreeGrafter"/>
</dbReference>